<reference evidence="1" key="1">
    <citation type="submission" date="2023-05" db="EMBL/GenBank/DDBJ databases">
        <authorList>
            <person name="Stuckert A."/>
        </authorList>
    </citation>
    <scope>NUCLEOTIDE SEQUENCE</scope>
</reference>
<sequence length="52" mass="5772">MAVLWTAIPSSVLELTKRETCVVYTQVSPMSAFPDDRRVPVRNLRPGPGDLT</sequence>
<organism evidence="1 2">
    <name type="scientific">Staurois parvus</name>
    <dbReference type="NCBI Taxonomy" id="386267"/>
    <lineage>
        <taxon>Eukaryota</taxon>
        <taxon>Metazoa</taxon>
        <taxon>Chordata</taxon>
        <taxon>Craniata</taxon>
        <taxon>Vertebrata</taxon>
        <taxon>Euteleostomi</taxon>
        <taxon>Amphibia</taxon>
        <taxon>Batrachia</taxon>
        <taxon>Anura</taxon>
        <taxon>Neobatrachia</taxon>
        <taxon>Ranoidea</taxon>
        <taxon>Ranidae</taxon>
        <taxon>Staurois</taxon>
    </lineage>
</organism>
<accession>A0ABN9D2E0</accession>
<proteinExistence type="predicted"/>
<protein>
    <submittedName>
        <fullName evidence="1">Uncharacterized protein</fullName>
    </submittedName>
</protein>
<evidence type="ECO:0000313" key="1">
    <source>
        <dbReference type="EMBL" id="CAI9566130.1"/>
    </source>
</evidence>
<evidence type="ECO:0000313" key="2">
    <source>
        <dbReference type="Proteomes" id="UP001162483"/>
    </source>
</evidence>
<feature type="non-terminal residue" evidence="1">
    <location>
        <position position="52"/>
    </location>
</feature>
<dbReference type="EMBL" id="CATNWA010014018">
    <property type="protein sequence ID" value="CAI9566130.1"/>
    <property type="molecule type" value="Genomic_DNA"/>
</dbReference>
<name>A0ABN9D2E0_9NEOB</name>
<comment type="caution">
    <text evidence="1">The sequence shown here is derived from an EMBL/GenBank/DDBJ whole genome shotgun (WGS) entry which is preliminary data.</text>
</comment>
<gene>
    <name evidence="1" type="ORF">SPARVUS_LOCUS6278098</name>
</gene>
<dbReference type="Proteomes" id="UP001162483">
    <property type="component" value="Unassembled WGS sequence"/>
</dbReference>
<keyword evidence="2" id="KW-1185">Reference proteome</keyword>